<evidence type="ECO:0000313" key="1">
    <source>
        <dbReference type="EMBL" id="CAH1996870.1"/>
    </source>
</evidence>
<reference evidence="1" key="1">
    <citation type="submission" date="2022-03" db="EMBL/GenBank/DDBJ databases">
        <authorList>
            <person name="Sayadi A."/>
        </authorList>
    </citation>
    <scope>NUCLEOTIDE SEQUENCE</scope>
</reference>
<organism evidence="1 2">
    <name type="scientific">Acanthoscelides obtectus</name>
    <name type="common">Bean weevil</name>
    <name type="synonym">Bruchus obtectus</name>
    <dbReference type="NCBI Taxonomy" id="200917"/>
    <lineage>
        <taxon>Eukaryota</taxon>
        <taxon>Metazoa</taxon>
        <taxon>Ecdysozoa</taxon>
        <taxon>Arthropoda</taxon>
        <taxon>Hexapoda</taxon>
        <taxon>Insecta</taxon>
        <taxon>Pterygota</taxon>
        <taxon>Neoptera</taxon>
        <taxon>Endopterygota</taxon>
        <taxon>Coleoptera</taxon>
        <taxon>Polyphaga</taxon>
        <taxon>Cucujiformia</taxon>
        <taxon>Chrysomeloidea</taxon>
        <taxon>Chrysomelidae</taxon>
        <taxon>Bruchinae</taxon>
        <taxon>Bruchini</taxon>
        <taxon>Acanthoscelides</taxon>
    </lineage>
</organism>
<keyword evidence="2" id="KW-1185">Reference proteome</keyword>
<accession>A0A9P0LNB2</accession>
<dbReference type="AlphaFoldDB" id="A0A9P0LNB2"/>
<gene>
    <name evidence="1" type="ORF">ACAOBT_LOCUS23407</name>
</gene>
<sequence>MLDWLEEWNDPAKFSKILTSQTYTALHSTVSGLLELVSFKPTHWKIDLVSIGNWKGVNIIYQFVNYMNLKKSYELKA</sequence>
<comment type="caution">
    <text evidence="1">The sequence shown here is derived from an EMBL/GenBank/DDBJ whole genome shotgun (WGS) entry which is preliminary data.</text>
</comment>
<evidence type="ECO:0000313" key="2">
    <source>
        <dbReference type="Proteomes" id="UP001152888"/>
    </source>
</evidence>
<dbReference type="Proteomes" id="UP001152888">
    <property type="component" value="Unassembled WGS sequence"/>
</dbReference>
<protein>
    <submittedName>
        <fullName evidence="1">Uncharacterized protein</fullName>
    </submittedName>
</protein>
<dbReference type="EMBL" id="CAKOFQ010007271">
    <property type="protein sequence ID" value="CAH1996870.1"/>
    <property type="molecule type" value="Genomic_DNA"/>
</dbReference>
<proteinExistence type="predicted"/>
<name>A0A9P0LNB2_ACAOB</name>